<dbReference type="Proteomes" id="UP000429607">
    <property type="component" value="Unassembled WGS sequence"/>
</dbReference>
<proteinExistence type="predicted"/>
<evidence type="ECO:0000313" key="2">
    <source>
        <dbReference type="EMBL" id="KAE8987298.1"/>
    </source>
</evidence>
<accession>A0A6A3JB08</accession>
<dbReference type="EMBL" id="QXFT01002182">
    <property type="protein sequence ID" value="KAE9302450.1"/>
    <property type="molecule type" value="Genomic_DNA"/>
</dbReference>
<feature type="signal peptide" evidence="1">
    <location>
        <begin position="1"/>
        <end position="16"/>
    </location>
</feature>
<feature type="chain" id="PRO_5036164552" evidence="1">
    <location>
        <begin position="17"/>
        <end position="57"/>
    </location>
</feature>
<dbReference type="Proteomes" id="UP000435112">
    <property type="component" value="Unassembled WGS sequence"/>
</dbReference>
<dbReference type="AlphaFoldDB" id="A0A6A3JB08"/>
<evidence type="ECO:0000313" key="7">
    <source>
        <dbReference type="Proteomes" id="UP000435112"/>
    </source>
</evidence>
<evidence type="ECO:0000313" key="4">
    <source>
        <dbReference type="EMBL" id="KAE9302450.1"/>
    </source>
</evidence>
<protein>
    <submittedName>
        <fullName evidence="3">Uncharacterized protein</fullName>
    </submittedName>
</protein>
<dbReference type="EMBL" id="QXFV01002162">
    <property type="protein sequence ID" value="KAE8991880.1"/>
    <property type="molecule type" value="Genomic_DNA"/>
</dbReference>
<evidence type="ECO:0000313" key="5">
    <source>
        <dbReference type="Proteomes" id="UP000429607"/>
    </source>
</evidence>
<reference evidence="5 7" key="1">
    <citation type="submission" date="2018-09" db="EMBL/GenBank/DDBJ databases">
        <title>Genomic investigation of the strawberry pathogen Phytophthora fragariae indicates pathogenicity is determined by transcriptional variation in three key races.</title>
        <authorList>
            <person name="Adams T.M."/>
            <person name="Armitage A.D."/>
            <person name="Sobczyk M.K."/>
            <person name="Bates H.J."/>
            <person name="Dunwell J.M."/>
            <person name="Nellist C.F."/>
            <person name="Harrison R.J."/>
        </authorList>
    </citation>
    <scope>NUCLEOTIDE SEQUENCE [LARGE SCALE GENOMIC DNA]</scope>
    <source>
        <strain evidence="3 5">SCRP249</strain>
        <strain evidence="2 7">SCRP324</strain>
        <strain evidence="4 6">SCRP333</strain>
    </source>
</reference>
<evidence type="ECO:0000313" key="6">
    <source>
        <dbReference type="Proteomes" id="UP000434957"/>
    </source>
</evidence>
<keyword evidence="1" id="KW-0732">Signal</keyword>
<gene>
    <name evidence="3" type="ORF">PR001_g21104</name>
    <name evidence="2" type="ORF">PR002_g22091</name>
    <name evidence="4" type="ORF">PR003_g22261</name>
</gene>
<dbReference type="EMBL" id="QXFU01002324">
    <property type="protein sequence ID" value="KAE8987298.1"/>
    <property type="molecule type" value="Genomic_DNA"/>
</dbReference>
<keyword evidence="6" id="KW-1185">Reference proteome</keyword>
<organism evidence="3 5">
    <name type="scientific">Phytophthora rubi</name>
    <dbReference type="NCBI Taxonomy" id="129364"/>
    <lineage>
        <taxon>Eukaryota</taxon>
        <taxon>Sar</taxon>
        <taxon>Stramenopiles</taxon>
        <taxon>Oomycota</taxon>
        <taxon>Peronosporomycetes</taxon>
        <taxon>Peronosporales</taxon>
        <taxon>Peronosporaceae</taxon>
        <taxon>Phytophthora</taxon>
    </lineage>
</organism>
<dbReference type="OrthoDB" id="10268808at2759"/>
<name>A0A6A3JB08_9STRA</name>
<comment type="caution">
    <text evidence="3">The sequence shown here is derived from an EMBL/GenBank/DDBJ whole genome shotgun (WGS) entry which is preliminary data.</text>
</comment>
<evidence type="ECO:0000256" key="1">
    <source>
        <dbReference type="SAM" id="SignalP"/>
    </source>
</evidence>
<dbReference type="Proteomes" id="UP000434957">
    <property type="component" value="Unassembled WGS sequence"/>
</dbReference>
<evidence type="ECO:0000313" key="3">
    <source>
        <dbReference type="EMBL" id="KAE8991880.1"/>
    </source>
</evidence>
<sequence length="57" mass="6519">MTWLWLLFCAYNATCGRLVCDLTCAAGVWTRATSIQQVLQRRDTADKNTFSRPCLTF</sequence>